<gene>
    <name evidence="4" type="ORF">HHU08_08180</name>
</gene>
<protein>
    <submittedName>
        <fullName evidence="4">WYL domain-containing protein</fullName>
    </submittedName>
</protein>
<feature type="domain" description="WYL" evidence="2">
    <location>
        <begin position="140"/>
        <end position="203"/>
    </location>
</feature>
<dbReference type="InterPro" id="IPR057727">
    <property type="entry name" value="WCX_dom"/>
</dbReference>
<keyword evidence="5" id="KW-1185">Reference proteome</keyword>
<dbReference type="Pfam" id="PF13280">
    <property type="entry name" value="WYL"/>
    <property type="match status" value="1"/>
</dbReference>
<dbReference type="AlphaFoldDB" id="A0A7Y0PLJ4"/>
<dbReference type="InterPro" id="IPR036388">
    <property type="entry name" value="WH-like_DNA-bd_sf"/>
</dbReference>
<dbReference type="InterPro" id="IPR051534">
    <property type="entry name" value="CBASS_pafABC_assoc_protein"/>
</dbReference>
<name>A0A7Y0PLJ4_9BACI</name>
<dbReference type="EMBL" id="JABBPK010000001">
    <property type="protein sequence ID" value="NMO76968.1"/>
    <property type="molecule type" value="Genomic_DNA"/>
</dbReference>
<evidence type="ECO:0000259" key="2">
    <source>
        <dbReference type="Pfam" id="PF13280"/>
    </source>
</evidence>
<evidence type="ECO:0000259" key="3">
    <source>
        <dbReference type="Pfam" id="PF25583"/>
    </source>
</evidence>
<organism evidence="4 5">
    <name type="scientific">Niallia alba</name>
    <dbReference type="NCBI Taxonomy" id="2729105"/>
    <lineage>
        <taxon>Bacteria</taxon>
        <taxon>Bacillati</taxon>
        <taxon>Bacillota</taxon>
        <taxon>Bacilli</taxon>
        <taxon>Bacillales</taxon>
        <taxon>Bacillaceae</taxon>
        <taxon>Niallia</taxon>
    </lineage>
</organism>
<evidence type="ECO:0000313" key="4">
    <source>
        <dbReference type="EMBL" id="NMO76968.1"/>
    </source>
</evidence>
<dbReference type="PANTHER" id="PTHR34580">
    <property type="match status" value="1"/>
</dbReference>
<dbReference type="Gene3D" id="1.10.10.10">
    <property type="entry name" value="Winged helix-like DNA-binding domain superfamily/Winged helix DNA-binding domain"/>
    <property type="match status" value="1"/>
</dbReference>
<dbReference type="InterPro" id="IPR013196">
    <property type="entry name" value="HTH_11"/>
</dbReference>
<dbReference type="SUPFAM" id="SSF46785">
    <property type="entry name" value="Winged helix' DNA-binding domain"/>
    <property type="match status" value="1"/>
</dbReference>
<sequence length="314" mass="37934">MKMNKVERLFKIIDYLSAGDFVTAEELALITKTSKRNIYRDISELETVGFYFHTEKKGYLLLEKPIKHNVGLTDREWLSLLLTQALPKQNLISENSMLSEYKVGRKKTSKEKGWNRVISERILHHFLYRDNYDENLVISLVKAIEKRRSLMIAYYSPTNEVETKRIIDPYYLIDRDDHYYIVAYCNEKKEFRNFRIDRIRSWQIEKQIYEFQEEFSIDNHLANWKMDYTDEKNKFVVRFSKKVGKYIKEKKFYDKNVIIEEEEDGSVILTIETMSKLFLRWVRKYGMDAEVMEPLHIREQLKNEYKKLLDIYGK</sequence>
<proteinExistence type="predicted"/>
<dbReference type="Pfam" id="PF08279">
    <property type="entry name" value="HTH_11"/>
    <property type="match status" value="1"/>
</dbReference>
<dbReference type="Proteomes" id="UP000588491">
    <property type="component" value="Unassembled WGS sequence"/>
</dbReference>
<feature type="domain" description="WCX" evidence="3">
    <location>
        <begin position="234"/>
        <end position="309"/>
    </location>
</feature>
<reference evidence="4 5" key="1">
    <citation type="submission" date="2020-04" db="EMBL/GenBank/DDBJ databases">
        <title>Bacillus sp. UniB3 isolated from commercial digestive syrup.</title>
        <authorList>
            <person name="Thorat V."/>
            <person name="Kirdat K."/>
            <person name="Tiwarekar B."/>
            <person name="Yadav A."/>
        </authorList>
    </citation>
    <scope>NUCLEOTIDE SEQUENCE [LARGE SCALE GENOMIC DNA]</scope>
    <source>
        <strain evidence="4 5">UniB3</strain>
    </source>
</reference>
<dbReference type="InterPro" id="IPR026881">
    <property type="entry name" value="WYL_dom"/>
</dbReference>
<comment type="caution">
    <text evidence="4">The sequence shown here is derived from an EMBL/GenBank/DDBJ whole genome shotgun (WGS) entry which is preliminary data.</text>
</comment>
<evidence type="ECO:0000259" key="1">
    <source>
        <dbReference type="Pfam" id="PF08279"/>
    </source>
</evidence>
<evidence type="ECO:0000313" key="5">
    <source>
        <dbReference type="Proteomes" id="UP000588491"/>
    </source>
</evidence>
<dbReference type="InterPro" id="IPR036390">
    <property type="entry name" value="WH_DNA-bd_sf"/>
</dbReference>
<dbReference type="PROSITE" id="PS52050">
    <property type="entry name" value="WYL"/>
    <property type="match status" value="1"/>
</dbReference>
<feature type="domain" description="Helix-turn-helix type 11" evidence="1">
    <location>
        <begin position="8"/>
        <end position="59"/>
    </location>
</feature>
<accession>A0A7Y0PLJ4</accession>
<dbReference type="Pfam" id="PF25583">
    <property type="entry name" value="WCX"/>
    <property type="match status" value="1"/>
</dbReference>
<dbReference type="PANTHER" id="PTHR34580:SF1">
    <property type="entry name" value="PROTEIN PAFC"/>
    <property type="match status" value="1"/>
</dbReference>